<evidence type="ECO:0000256" key="1">
    <source>
        <dbReference type="SAM" id="MobiDB-lite"/>
    </source>
</evidence>
<accession>A0ABU2H6G3</accession>
<dbReference type="RefSeq" id="WP_310912440.1">
    <property type="nucleotide sequence ID" value="NZ_JAVLVT010000005.1"/>
</dbReference>
<name>A0ABU2H6G3_9ACTN</name>
<evidence type="ECO:0000313" key="3">
    <source>
        <dbReference type="Proteomes" id="UP001250214"/>
    </source>
</evidence>
<dbReference type="Proteomes" id="UP001250214">
    <property type="component" value="Unassembled WGS sequence"/>
</dbReference>
<protein>
    <submittedName>
        <fullName evidence="2">Uncharacterized protein</fullName>
    </submittedName>
</protein>
<comment type="caution">
    <text evidence="2">The sequence shown here is derived from an EMBL/GenBank/DDBJ whole genome shotgun (WGS) entry which is preliminary data.</text>
</comment>
<keyword evidence="3" id="KW-1185">Reference proteome</keyword>
<proteinExistence type="predicted"/>
<dbReference type="EMBL" id="JAVLVT010000005">
    <property type="protein sequence ID" value="MDS1270886.1"/>
    <property type="molecule type" value="Genomic_DNA"/>
</dbReference>
<evidence type="ECO:0000313" key="2">
    <source>
        <dbReference type="EMBL" id="MDS1270886.1"/>
    </source>
</evidence>
<gene>
    <name evidence="2" type="ORF">RIF23_11290</name>
</gene>
<feature type="region of interest" description="Disordered" evidence="1">
    <location>
        <begin position="67"/>
        <end position="87"/>
    </location>
</feature>
<reference evidence="3" key="1">
    <citation type="submission" date="2023-07" db="EMBL/GenBank/DDBJ databases">
        <title>Novel species in the genus Lipingzhangella isolated from Sambhar Salt Lake.</title>
        <authorList>
            <person name="Jiya N."/>
            <person name="Kajale S."/>
            <person name="Sharma A."/>
        </authorList>
    </citation>
    <scope>NUCLEOTIDE SEQUENCE [LARGE SCALE GENOMIC DNA]</scope>
    <source>
        <strain evidence="3">LS1_29</strain>
    </source>
</reference>
<sequence length="130" mass="13345">MNIGVKLGVFGIGLVVIFAAALWVGSAVGPTLADGAFDDYTATDHQPDQRAEPTGAAKGLLHPAGEITVHPEFPSGDHNRPFLAFQPNGDGHTAAWPISLDQGPDTAGSDVAGVGHHTVIDTSARTGARQ</sequence>
<organism evidence="2 3">
    <name type="scientific">Lipingzhangella rawalii</name>
    <dbReference type="NCBI Taxonomy" id="2055835"/>
    <lineage>
        <taxon>Bacteria</taxon>
        <taxon>Bacillati</taxon>
        <taxon>Actinomycetota</taxon>
        <taxon>Actinomycetes</taxon>
        <taxon>Streptosporangiales</taxon>
        <taxon>Nocardiopsidaceae</taxon>
        <taxon>Lipingzhangella</taxon>
    </lineage>
</organism>